<accession>A0A392V540</accession>
<sequence length="30" mass="3299">VVMLFLKKMAVRLGCNDGGDVFDLLRDESG</sequence>
<evidence type="ECO:0000313" key="1">
    <source>
        <dbReference type="EMBL" id="MCI81560.1"/>
    </source>
</evidence>
<proteinExistence type="predicted"/>
<dbReference type="AlphaFoldDB" id="A0A392V540"/>
<organism evidence="1 2">
    <name type="scientific">Trifolium medium</name>
    <dbReference type="NCBI Taxonomy" id="97028"/>
    <lineage>
        <taxon>Eukaryota</taxon>
        <taxon>Viridiplantae</taxon>
        <taxon>Streptophyta</taxon>
        <taxon>Embryophyta</taxon>
        <taxon>Tracheophyta</taxon>
        <taxon>Spermatophyta</taxon>
        <taxon>Magnoliopsida</taxon>
        <taxon>eudicotyledons</taxon>
        <taxon>Gunneridae</taxon>
        <taxon>Pentapetalae</taxon>
        <taxon>rosids</taxon>
        <taxon>fabids</taxon>
        <taxon>Fabales</taxon>
        <taxon>Fabaceae</taxon>
        <taxon>Papilionoideae</taxon>
        <taxon>50 kb inversion clade</taxon>
        <taxon>NPAAA clade</taxon>
        <taxon>Hologalegina</taxon>
        <taxon>IRL clade</taxon>
        <taxon>Trifolieae</taxon>
        <taxon>Trifolium</taxon>
    </lineage>
</organism>
<reference evidence="1 2" key="1">
    <citation type="journal article" date="2018" name="Front. Plant Sci.">
        <title>Red Clover (Trifolium pratense) and Zigzag Clover (T. medium) - A Picture of Genomic Similarities and Differences.</title>
        <authorList>
            <person name="Dluhosova J."/>
            <person name="Istvanek J."/>
            <person name="Nedelnik J."/>
            <person name="Repkova J."/>
        </authorList>
    </citation>
    <scope>NUCLEOTIDE SEQUENCE [LARGE SCALE GENOMIC DNA]</scope>
    <source>
        <strain evidence="2">cv. 10/8</strain>
        <tissue evidence="1">Leaf</tissue>
    </source>
</reference>
<evidence type="ECO:0000313" key="2">
    <source>
        <dbReference type="Proteomes" id="UP000265520"/>
    </source>
</evidence>
<name>A0A392V540_9FABA</name>
<comment type="caution">
    <text evidence="1">The sequence shown here is derived from an EMBL/GenBank/DDBJ whole genome shotgun (WGS) entry which is preliminary data.</text>
</comment>
<keyword evidence="2" id="KW-1185">Reference proteome</keyword>
<dbReference type="EMBL" id="LXQA011021860">
    <property type="protein sequence ID" value="MCI81560.1"/>
    <property type="molecule type" value="Genomic_DNA"/>
</dbReference>
<dbReference type="Proteomes" id="UP000265520">
    <property type="component" value="Unassembled WGS sequence"/>
</dbReference>
<feature type="non-terminal residue" evidence="1">
    <location>
        <position position="1"/>
    </location>
</feature>
<protein>
    <submittedName>
        <fullName evidence="1">Uncharacterized protein</fullName>
    </submittedName>
</protein>